<protein>
    <recommendedName>
        <fullName evidence="1">SFR19-like C-terminal domain-containing protein</fullName>
    </recommendedName>
</protein>
<dbReference type="Proteomes" id="UP000030748">
    <property type="component" value="Unassembled WGS sequence"/>
</dbReference>
<gene>
    <name evidence="2" type="ORF">MIMGU_mgv11b022887mg</name>
</gene>
<keyword evidence="3" id="KW-1185">Reference proteome</keyword>
<dbReference type="PANTHER" id="PTHR36886:SF8">
    <property type="entry name" value="ZINC FINGER CCCH DOMAIN-CONTAINING PROTEIN 38"/>
    <property type="match status" value="1"/>
</dbReference>
<evidence type="ECO:0000259" key="1">
    <source>
        <dbReference type="Pfam" id="PF23030"/>
    </source>
</evidence>
<dbReference type="PANTHER" id="PTHR36886">
    <property type="entry name" value="PROTEIN FRIGIDA-ESSENTIAL 1"/>
    <property type="match status" value="1"/>
</dbReference>
<dbReference type="STRING" id="4155.A0A022RK22"/>
<accession>A0A022RK22</accession>
<name>A0A022RK22_ERYGU</name>
<dbReference type="InterPro" id="IPR057031">
    <property type="entry name" value="SFR19-like_C"/>
</dbReference>
<dbReference type="InterPro" id="IPR052650">
    <property type="entry name" value="Zinc_finger_CCCH"/>
</dbReference>
<dbReference type="AlphaFoldDB" id="A0A022RK22"/>
<dbReference type="EMBL" id="KI630401">
    <property type="protein sequence ID" value="EYU40516.1"/>
    <property type="molecule type" value="Genomic_DNA"/>
</dbReference>
<proteinExistence type="predicted"/>
<dbReference type="Pfam" id="PF23030">
    <property type="entry name" value="SCAF11-like_C"/>
    <property type="match status" value="1"/>
</dbReference>
<feature type="domain" description="SFR19-like C-terminal" evidence="1">
    <location>
        <begin position="73"/>
        <end position="129"/>
    </location>
</feature>
<evidence type="ECO:0000313" key="3">
    <source>
        <dbReference type="Proteomes" id="UP000030748"/>
    </source>
</evidence>
<evidence type="ECO:0000313" key="2">
    <source>
        <dbReference type="EMBL" id="EYU40516.1"/>
    </source>
</evidence>
<organism evidence="2 3">
    <name type="scientific">Erythranthe guttata</name>
    <name type="common">Yellow monkey flower</name>
    <name type="synonym">Mimulus guttatus</name>
    <dbReference type="NCBI Taxonomy" id="4155"/>
    <lineage>
        <taxon>Eukaryota</taxon>
        <taxon>Viridiplantae</taxon>
        <taxon>Streptophyta</taxon>
        <taxon>Embryophyta</taxon>
        <taxon>Tracheophyta</taxon>
        <taxon>Spermatophyta</taxon>
        <taxon>Magnoliopsida</taxon>
        <taxon>eudicotyledons</taxon>
        <taxon>Gunneridae</taxon>
        <taxon>Pentapetalae</taxon>
        <taxon>asterids</taxon>
        <taxon>lamiids</taxon>
        <taxon>Lamiales</taxon>
        <taxon>Phrymaceae</taxon>
        <taxon>Erythranthe</taxon>
    </lineage>
</organism>
<reference evidence="2 3" key="1">
    <citation type="journal article" date="2013" name="Proc. Natl. Acad. Sci. U.S.A.">
        <title>Fine-scale variation in meiotic recombination in Mimulus inferred from population shotgun sequencing.</title>
        <authorList>
            <person name="Hellsten U."/>
            <person name="Wright K.M."/>
            <person name="Jenkins J."/>
            <person name="Shu S."/>
            <person name="Yuan Y."/>
            <person name="Wessler S.R."/>
            <person name="Schmutz J."/>
            <person name="Willis J.H."/>
            <person name="Rokhsar D.S."/>
        </authorList>
    </citation>
    <scope>NUCLEOTIDE SEQUENCE [LARGE SCALE GENOMIC DNA]</scope>
    <source>
        <strain evidence="3">cv. DUN x IM62</strain>
    </source>
</reference>
<sequence>MNNWKLECRGSSGHDDMMHLDSDSGYSPVHINGQGKGLQEYTKHAEVECPVINVGETEEISTSNRVKALNTFKAILVEYLKTLINPYLKEKKIDRDLYKVIVRKSADKITKSFGNKNFPTERKINLYIKCSRSKLVKLIEVCANSYFLRIRYSECK</sequence>